<keyword evidence="3 7" id="KW-0812">Transmembrane</keyword>
<evidence type="ECO:0000313" key="11">
    <source>
        <dbReference type="Proteomes" id="UP001299608"/>
    </source>
</evidence>
<dbReference type="InterPro" id="IPR038377">
    <property type="entry name" value="Na/Glc_symporter_sf"/>
</dbReference>
<name>A0AAX1SCG1_9FIRM</name>
<feature type="transmembrane region" description="Helical" evidence="7">
    <location>
        <begin position="481"/>
        <end position="500"/>
    </location>
</feature>
<sequence>MEHLMFTLVTFILFTAAVGVISAKIVKGGDDQKTAKGYFLAGSGLGGTFIAGSMLLTNLSAENLVGLSGQSYAANMSGMAWEATAVIATIVMAFVFLPLYLRKGYTTLPEFMEERYGIFVRRMVSLFFLVGYLLIGIPVCLYAGAIGFNQIFDLSHIFGISSQTALTILIVLVGIIGALYAVLGGLKAVAVSDTINGVLLVAGSLLVVVFGFIAVGNAKADGGFFAGVSYVLDNNYAQLNAIGGKNDPVPFACIFTGMVLANLFYWGTNQVLIQRALGAKNLKEGQKGVLISGFLKMMVPMLLVLPGVIAAALVGTGLESKDFAYPTLVAKALPWPVVGLFCAALFGSVISTYNSFLNAASTVFMVDIYKPIFNPGLSDEKTVAYAKNIGWGFAAFAICFTPFLQVLSTGLYDFGRSFTGFYNIPIITLVLIGMFSKKGSSLGAVAASAWHVFFYSGYKFWFKYIDMPVTNTILGINYMHIYAISFIVMLVIIFVCAKIRPNDKVFDNSTQKNAAYDMTPWVHKNAVAVWLVSFLVYEYFIFSPAGLATPDRNMGLIGGVTLALVAETVILYLMEKKKRVSAEPCQAVKAEA</sequence>
<feature type="transmembrane region" description="Helical" evidence="7">
    <location>
        <begin position="6"/>
        <end position="26"/>
    </location>
</feature>
<feature type="transmembrane region" description="Helical" evidence="7">
    <location>
        <begin position="249"/>
        <end position="268"/>
    </location>
</feature>
<dbReference type="AlphaFoldDB" id="A0AAX1SCG1"/>
<dbReference type="EMBL" id="JAAITT010000020">
    <property type="protein sequence ID" value="NSJ49952.1"/>
    <property type="molecule type" value="Genomic_DNA"/>
</dbReference>
<dbReference type="GO" id="GO:0005886">
    <property type="term" value="C:plasma membrane"/>
    <property type="evidence" value="ECO:0007669"/>
    <property type="project" value="TreeGrafter"/>
</dbReference>
<dbReference type="PANTHER" id="PTHR11819:SF195">
    <property type="entry name" value="SODIUM_GLUCOSE COTRANSPORTER 4"/>
    <property type="match status" value="1"/>
</dbReference>
<reference evidence="8" key="3">
    <citation type="submission" date="2022-01" db="EMBL/GenBank/DDBJ databases">
        <title>Collection of gut derived symbiotic bacterial strains cultured from healthy donors.</title>
        <authorList>
            <person name="Lin H."/>
            <person name="Kohout C."/>
            <person name="Waligurski E."/>
            <person name="Pamer E.G."/>
        </authorList>
    </citation>
    <scope>NUCLEOTIDE SEQUENCE</scope>
    <source>
        <strain evidence="8">DFI.6.55</strain>
    </source>
</reference>
<dbReference type="Gene3D" id="1.20.1730.10">
    <property type="entry name" value="Sodium/glucose cotransporter"/>
    <property type="match status" value="1"/>
</dbReference>
<dbReference type="Proteomes" id="UP001299608">
    <property type="component" value="Unassembled WGS sequence"/>
</dbReference>
<feature type="transmembrane region" description="Helical" evidence="7">
    <location>
        <begin position="195"/>
        <end position="215"/>
    </location>
</feature>
<dbReference type="RefSeq" id="WP_117563223.1">
    <property type="nucleotide sequence ID" value="NZ_JAAITT010000020.1"/>
</dbReference>
<dbReference type="NCBIfam" id="TIGR00813">
    <property type="entry name" value="sss"/>
    <property type="match status" value="1"/>
</dbReference>
<feature type="transmembrane region" description="Helical" evidence="7">
    <location>
        <begin position="442"/>
        <end position="461"/>
    </location>
</feature>
<dbReference type="CDD" id="cd10328">
    <property type="entry name" value="SLC5sbd_YidK"/>
    <property type="match status" value="1"/>
</dbReference>
<proteinExistence type="inferred from homology"/>
<feature type="transmembrane region" description="Helical" evidence="7">
    <location>
        <begin position="391"/>
        <end position="412"/>
    </location>
</feature>
<evidence type="ECO:0000256" key="4">
    <source>
        <dbReference type="ARBA" id="ARBA00022989"/>
    </source>
</evidence>
<evidence type="ECO:0000256" key="7">
    <source>
        <dbReference type="SAM" id="Phobius"/>
    </source>
</evidence>
<dbReference type="GO" id="GO:0005412">
    <property type="term" value="F:D-glucose:sodium symporter activity"/>
    <property type="evidence" value="ECO:0007669"/>
    <property type="project" value="TreeGrafter"/>
</dbReference>
<feature type="transmembrane region" description="Helical" evidence="7">
    <location>
        <begin position="38"/>
        <end position="59"/>
    </location>
</feature>
<evidence type="ECO:0000256" key="1">
    <source>
        <dbReference type="ARBA" id="ARBA00004141"/>
    </source>
</evidence>
<reference evidence="9 10" key="1">
    <citation type="journal article" date="2020" name="Cell Host Microbe">
        <title>Functional and Genomic Variation between Human-Derived Isolates of Lachnospiraceae Reveals Inter- and Intra-Species Diversity.</title>
        <authorList>
            <person name="Sorbara M.T."/>
            <person name="Littmann E.R."/>
            <person name="Fontana E."/>
            <person name="Moody T.U."/>
            <person name="Kohout C.E."/>
            <person name="Gjonbalaj M."/>
            <person name="Eaton V."/>
            <person name="Seok R."/>
            <person name="Leiner I.M."/>
            <person name="Pamer E.G."/>
        </authorList>
    </citation>
    <scope>NUCLEOTIDE SEQUENCE [LARGE SCALE GENOMIC DNA]</scope>
    <source>
        <strain evidence="9 10">MSK.1.17</strain>
    </source>
</reference>
<evidence type="ECO:0000313" key="9">
    <source>
        <dbReference type="EMBL" id="NSJ49952.1"/>
    </source>
</evidence>
<feature type="transmembrane region" description="Helical" evidence="7">
    <location>
        <begin position="122"/>
        <end position="145"/>
    </location>
</feature>
<keyword evidence="4 7" id="KW-1133">Transmembrane helix</keyword>
<dbReference type="EMBL" id="JAKNGE010000033">
    <property type="protein sequence ID" value="MCG4748130.1"/>
    <property type="molecule type" value="Genomic_DNA"/>
</dbReference>
<evidence type="ECO:0000256" key="6">
    <source>
        <dbReference type="RuleBase" id="RU362091"/>
    </source>
</evidence>
<dbReference type="Pfam" id="PF00474">
    <property type="entry name" value="SSF"/>
    <property type="match status" value="1"/>
</dbReference>
<organism evidence="8 11">
    <name type="scientific">Enterocloster aldenensis</name>
    <dbReference type="NCBI Taxonomy" id="358742"/>
    <lineage>
        <taxon>Bacteria</taxon>
        <taxon>Bacillati</taxon>
        <taxon>Bacillota</taxon>
        <taxon>Clostridia</taxon>
        <taxon>Lachnospirales</taxon>
        <taxon>Lachnospiraceae</taxon>
        <taxon>Enterocloster</taxon>
    </lineage>
</organism>
<comment type="similarity">
    <text evidence="2 6">Belongs to the sodium:solute symporter (SSF) (TC 2.A.21) family.</text>
</comment>
<feature type="transmembrane region" description="Helical" evidence="7">
    <location>
        <begin position="79"/>
        <end position="101"/>
    </location>
</feature>
<feature type="transmembrane region" description="Helical" evidence="7">
    <location>
        <begin position="165"/>
        <end position="183"/>
    </location>
</feature>
<dbReference type="Proteomes" id="UP000669239">
    <property type="component" value="Unassembled WGS sequence"/>
</dbReference>
<dbReference type="InterPro" id="IPR001734">
    <property type="entry name" value="Na/solute_symporter"/>
</dbReference>
<keyword evidence="5 7" id="KW-0472">Membrane</keyword>
<evidence type="ECO:0000256" key="2">
    <source>
        <dbReference type="ARBA" id="ARBA00006434"/>
    </source>
</evidence>
<evidence type="ECO:0000313" key="8">
    <source>
        <dbReference type="EMBL" id="MCG4748130.1"/>
    </source>
</evidence>
<feature type="transmembrane region" description="Helical" evidence="7">
    <location>
        <begin position="333"/>
        <end position="356"/>
    </location>
</feature>
<evidence type="ECO:0000256" key="5">
    <source>
        <dbReference type="ARBA" id="ARBA00023136"/>
    </source>
</evidence>
<protein>
    <submittedName>
        <fullName evidence="8">Solute:sodium symporter family transporter</fullName>
    </submittedName>
</protein>
<comment type="subcellular location">
    <subcellularLocation>
        <location evidence="1">Membrane</location>
        <topology evidence="1">Multi-pass membrane protein</topology>
    </subcellularLocation>
</comment>
<dbReference type="PANTHER" id="PTHR11819">
    <property type="entry name" value="SOLUTE CARRIER FAMILY 5"/>
    <property type="match status" value="1"/>
</dbReference>
<reference evidence="9" key="2">
    <citation type="submission" date="2020-02" db="EMBL/GenBank/DDBJ databases">
        <authorList>
            <person name="Littmann E."/>
            <person name="Sorbara M."/>
        </authorList>
    </citation>
    <scope>NUCLEOTIDE SEQUENCE</scope>
    <source>
        <strain evidence="9">MSK.1.17</strain>
    </source>
</reference>
<dbReference type="NCBIfam" id="NF007790">
    <property type="entry name" value="PRK10484.1"/>
    <property type="match status" value="1"/>
</dbReference>
<accession>A0AAX1SCG1</accession>
<dbReference type="PROSITE" id="PS50283">
    <property type="entry name" value="NA_SOLUT_SYMP_3"/>
    <property type="match status" value="1"/>
</dbReference>
<comment type="caution">
    <text evidence="8">The sequence shown here is derived from an EMBL/GenBank/DDBJ whole genome shotgun (WGS) entry which is preliminary data.</text>
</comment>
<evidence type="ECO:0000256" key="3">
    <source>
        <dbReference type="ARBA" id="ARBA00022692"/>
    </source>
</evidence>
<evidence type="ECO:0000313" key="10">
    <source>
        <dbReference type="Proteomes" id="UP000669239"/>
    </source>
</evidence>
<keyword evidence="10" id="KW-1185">Reference proteome</keyword>
<gene>
    <name evidence="9" type="ORF">G5B36_14755</name>
    <name evidence="8" type="ORF">L0N08_22170</name>
</gene>
<feature type="transmembrane region" description="Helical" evidence="7">
    <location>
        <begin position="521"/>
        <end position="542"/>
    </location>
</feature>
<feature type="transmembrane region" description="Helical" evidence="7">
    <location>
        <begin position="554"/>
        <end position="574"/>
    </location>
</feature>
<feature type="transmembrane region" description="Helical" evidence="7">
    <location>
        <begin position="289"/>
        <end position="313"/>
    </location>
</feature>
<feature type="transmembrane region" description="Helical" evidence="7">
    <location>
        <begin position="418"/>
        <end position="435"/>
    </location>
</feature>